<accession>A0A286ULE0</accession>
<feature type="coiled-coil region" evidence="1">
    <location>
        <begin position="35"/>
        <end position="84"/>
    </location>
</feature>
<dbReference type="EMBL" id="NBII01000003">
    <property type="protein sequence ID" value="PAV20421.1"/>
    <property type="molecule type" value="Genomic_DNA"/>
</dbReference>
<evidence type="ECO:0000313" key="4">
    <source>
        <dbReference type="Proteomes" id="UP000217199"/>
    </source>
</evidence>
<evidence type="ECO:0000313" key="3">
    <source>
        <dbReference type="EMBL" id="PAV20421.1"/>
    </source>
</evidence>
<dbReference type="OrthoDB" id="78858at2759"/>
<dbReference type="STRING" id="2282107.A0A286ULE0"/>
<name>A0A286ULE0_9AGAM</name>
<comment type="caution">
    <text evidence="3">The sequence shown here is derived from an EMBL/GenBank/DDBJ whole genome shotgun (WGS) entry which is preliminary data.</text>
</comment>
<feature type="coiled-coil region" evidence="1">
    <location>
        <begin position="127"/>
        <end position="161"/>
    </location>
</feature>
<feature type="region of interest" description="Disordered" evidence="2">
    <location>
        <begin position="89"/>
        <end position="119"/>
    </location>
</feature>
<feature type="compositionally biased region" description="Polar residues" evidence="2">
    <location>
        <begin position="1"/>
        <end position="22"/>
    </location>
</feature>
<dbReference type="InterPro" id="IPR019152">
    <property type="entry name" value="DUF2046"/>
</dbReference>
<feature type="compositionally biased region" description="Polar residues" evidence="2">
    <location>
        <begin position="102"/>
        <end position="119"/>
    </location>
</feature>
<proteinExistence type="predicted"/>
<reference evidence="3 4" key="1">
    <citation type="journal article" date="2017" name="Mol. Ecol.">
        <title>Comparative and population genomic landscape of Phellinus noxius: A hypervariable fungus causing root rot in trees.</title>
        <authorList>
            <person name="Chung C.L."/>
            <person name="Lee T.J."/>
            <person name="Akiba M."/>
            <person name="Lee H.H."/>
            <person name="Kuo T.H."/>
            <person name="Liu D."/>
            <person name="Ke H.M."/>
            <person name="Yokoi T."/>
            <person name="Roa M.B."/>
            <person name="Lu M.J."/>
            <person name="Chang Y.Y."/>
            <person name="Ann P.J."/>
            <person name="Tsai J.N."/>
            <person name="Chen C.Y."/>
            <person name="Tzean S.S."/>
            <person name="Ota Y."/>
            <person name="Hattori T."/>
            <person name="Sahashi N."/>
            <person name="Liou R.F."/>
            <person name="Kikuchi T."/>
            <person name="Tsai I.J."/>
        </authorList>
    </citation>
    <scope>NUCLEOTIDE SEQUENCE [LARGE SCALE GENOMIC DNA]</scope>
    <source>
        <strain evidence="3 4">FFPRI411160</strain>
    </source>
</reference>
<evidence type="ECO:0000256" key="1">
    <source>
        <dbReference type="SAM" id="Coils"/>
    </source>
</evidence>
<feature type="compositionally biased region" description="Low complexity" evidence="2">
    <location>
        <begin position="195"/>
        <end position="206"/>
    </location>
</feature>
<dbReference type="Proteomes" id="UP000217199">
    <property type="component" value="Unassembled WGS sequence"/>
</dbReference>
<sequence length="404" mass="44124">MYSESEPTSPSFVRAHTSNGASMSKREEELINSYEAEEERIINILSRKLEQLKEEKINLERVHEEESEAQVNRLARELAVLRLRQHQQLQQANGAEDDKGKQSTAGPSTSPQVSGTLFSDPSTDVLLTALQKENESLRSRLASTEQEFIRLTRLNEIYREELIQHRRRLNLSVDNLIGLSSASDPYSQPTHRRTQSASSSSPTTSTIALPAIQARPSSTTHSMPIPRGAAQVRRTFNHAHGAPSSLKSETPQKSYATQLTTPPSSASLQSNPPAPYPQPTAGLSYPSVPPPSLSSSLGSPVVATHVPVRDIPPSPIDPISRRASLHFTQHDRRYSQGERRVVETGSILELGRSRSRHGSVERGARIAETGSLVRSRAGSGSSVLGSGNPAETGIFIPSLDETLE</sequence>
<feature type="compositionally biased region" description="Polar residues" evidence="2">
    <location>
        <begin position="245"/>
        <end position="271"/>
    </location>
</feature>
<feature type="region of interest" description="Disordered" evidence="2">
    <location>
        <begin position="1"/>
        <end position="29"/>
    </location>
</feature>
<organism evidence="3 4">
    <name type="scientific">Pyrrhoderma noxium</name>
    <dbReference type="NCBI Taxonomy" id="2282107"/>
    <lineage>
        <taxon>Eukaryota</taxon>
        <taxon>Fungi</taxon>
        <taxon>Dikarya</taxon>
        <taxon>Basidiomycota</taxon>
        <taxon>Agaricomycotina</taxon>
        <taxon>Agaricomycetes</taxon>
        <taxon>Hymenochaetales</taxon>
        <taxon>Hymenochaetaceae</taxon>
        <taxon>Pyrrhoderma</taxon>
    </lineage>
</organism>
<feature type="region of interest" description="Disordered" evidence="2">
    <location>
        <begin position="180"/>
        <end position="225"/>
    </location>
</feature>
<gene>
    <name evidence="3" type="ORF">PNOK_0304800</name>
</gene>
<dbReference type="InParanoid" id="A0A286ULE0"/>
<protein>
    <submittedName>
        <fullName evidence="3">Isoform d</fullName>
    </submittedName>
</protein>
<feature type="region of interest" description="Disordered" evidence="2">
    <location>
        <begin position="373"/>
        <end position="404"/>
    </location>
</feature>
<feature type="compositionally biased region" description="Polar residues" evidence="2">
    <location>
        <begin position="180"/>
        <end position="189"/>
    </location>
</feature>
<feature type="region of interest" description="Disordered" evidence="2">
    <location>
        <begin position="240"/>
        <end position="299"/>
    </location>
</feature>
<keyword evidence="1" id="KW-0175">Coiled coil</keyword>
<evidence type="ECO:0000256" key="2">
    <source>
        <dbReference type="SAM" id="MobiDB-lite"/>
    </source>
</evidence>
<keyword evidence="4" id="KW-1185">Reference proteome</keyword>
<dbReference type="AlphaFoldDB" id="A0A286ULE0"/>
<dbReference type="Pfam" id="PF09755">
    <property type="entry name" value="DUF2046"/>
    <property type="match status" value="1"/>
</dbReference>